<reference evidence="2 3" key="1">
    <citation type="submission" date="2017-08" db="EMBL/GenBank/DDBJ databases">
        <title>Complete Genome Sequence of Bacillus kochii Oregon-R-modENCODE STRAIN BDGP4, isolated from Drosophila melanogaster gut.</title>
        <authorList>
            <person name="Wan K.H."/>
            <person name="Yu C."/>
            <person name="Park S."/>
            <person name="Hammonds A.S."/>
            <person name="Booth B.W."/>
            <person name="Celniker S.E."/>
        </authorList>
    </citation>
    <scope>NUCLEOTIDE SEQUENCE [LARGE SCALE GENOMIC DNA]</scope>
    <source>
        <strain evidence="2 3">BDGP4</strain>
    </source>
</reference>
<dbReference type="EMBL" id="CP022983">
    <property type="protein sequence ID" value="ASV67015.1"/>
    <property type="molecule type" value="Genomic_DNA"/>
</dbReference>
<name>A0A248TFQ7_9BACI</name>
<sequence>MKPLTIATLTSSFAFIPLFIFNGVYSAMGGGLLMGYFAFEITYFYKIENNRHKNIGEMNQKRWNLRRL</sequence>
<gene>
    <name evidence="2" type="ORF">CKF48_06550</name>
</gene>
<feature type="transmembrane region" description="Helical" evidence="1">
    <location>
        <begin position="24"/>
        <end position="45"/>
    </location>
</feature>
<keyword evidence="1" id="KW-0472">Membrane</keyword>
<dbReference type="AlphaFoldDB" id="A0A248TFQ7"/>
<accession>A0A248TFQ7</accession>
<protein>
    <submittedName>
        <fullName evidence="2">Uncharacterized protein</fullName>
    </submittedName>
</protein>
<dbReference type="KEGG" id="bko:CKF48_06550"/>
<keyword evidence="1" id="KW-0812">Transmembrane</keyword>
<dbReference type="Proteomes" id="UP000215137">
    <property type="component" value="Chromosome"/>
</dbReference>
<evidence type="ECO:0000313" key="3">
    <source>
        <dbReference type="Proteomes" id="UP000215137"/>
    </source>
</evidence>
<keyword evidence="3" id="KW-1185">Reference proteome</keyword>
<evidence type="ECO:0000256" key="1">
    <source>
        <dbReference type="SAM" id="Phobius"/>
    </source>
</evidence>
<evidence type="ECO:0000313" key="2">
    <source>
        <dbReference type="EMBL" id="ASV67015.1"/>
    </source>
</evidence>
<keyword evidence="1" id="KW-1133">Transmembrane helix</keyword>
<proteinExistence type="predicted"/>
<organism evidence="2 3">
    <name type="scientific">Cytobacillus kochii</name>
    <dbReference type="NCBI Taxonomy" id="859143"/>
    <lineage>
        <taxon>Bacteria</taxon>
        <taxon>Bacillati</taxon>
        <taxon>Bacillota</taxon>
        <taxon>Bacilli</taxon>
        <taxon>Bacillales</taxon>
        <taxon>Bacillaceae</taxon>
        <taxon>Cytobacillus</taxon>
    </lineage>
</organism>